<comment type="cofactor">
    <cofactor evidence="1">
        <name>FAD</name>
        <dbReference type="ChEBI" id="CHEBI:57692"/>
    </cofactor>
</comment>
<evidence type="ECO:0000256" key="5">
    <source>
        <dbReference type="ARBA" id="ARBA00022857"/>
    </source>
</evidence>
<dbReference type="InterPro" id="IPR036188">
    <property type="entry name" value="FAD/NAD-bd_sf"/>
</dbReference>
<feature type="domain" description="FAD/NAD(P)-binding" evidence="8">
    <location>
        <begin position="6"/>
        <end position="233"/>
    </location>
</feature>
<dbReference type="Gene3D" id="3.50.50.60">
    <property type="entry name" value="FAD/NAD(P)-binding domain"/>
    <property type="match status" value="2"/>
</dbReference>
<dbReference type="Proteomes" id="UP001437256">
    <property type="component" value="Unassembled WGS sequence"/>
</dbReference>
<reference evidence="9 10" key="1">
    <citation type="submission" date="2024-05" db="EMBL/GenBank/DDBJ databases">
        <title>A draft genome resource for the thread blight pathogen Marasmius tenuissimus strain MS-2.</title>
        <authorList>
            <person name="Yulfo-Soto G.E."/>
            <person name="Baruah I.K."/>
            <person name="Amoako-Attah I."/>
            <person name="Bukari Y."/>
            <person name="Meinhardt L.W."/>
            <person name="Bailey B.A."/>
            <person name="Cohen S.P."/>
        </authorList>
    </citation>
    <scope>NUCLEOTIDE SEQUENCE [LARGE SCALE GENOMIC DNA]</scope>
    <source>
        <strain evidence="9 10">MS-2</strain>
    </source>
</reference>
<keyword evidence="7" id="KW-0503">Monooxygenase</keyword>
<comment type="similarity">
    <text evidence="2">Belongs to the FAD-binding monooxygenase family.</text>
</comment>
<dbReference type="EMBL" id="JBBXMP010000242">
    <property type="protein sequence ID" value="KAL0059205.1"/>
    <property type="molecule type" value="Genomic_DNA"/>
</dbReference>
<evidence type="ECO:0000256" key="2">
    <source>
        <dbReference type="ARBA" id="ARBA00010139"/>
    </source>
</evidence>
<dbReference type="Pfam" id="PF07992">
    <property type="entry name" value="Pyr_redox_2"/>
    <property type="match status" value="1"/>
</dbReference>
<evidence type="ECO:0000256" key="7">
    <source>
        <dbReference type="ARBA" id="ARBA00023033"/>
    </source>
</evidence>
<protein>
    <recommendedName>
        <fullName evidence="8">FAD/NAD(P)-binding domain-containing protein</fullName>
    </recommendedName>
</protein>
<keyword evidence="4" id="KW-0274">FAD</keyword>
<dbReference type="InterPro" id="IPR050775">
    <property type="entry name" value="FAD-binding_Monooxygenases"/>
</dbReference>
<proteinExistence type="inferred from homology"/>
<name>A0ABR2ZC09_9AGAR</name>
<keyword evidence="5" id="KW-0521">NADP</keyword>
<accession>A0ABR2ZC09</accession>
<keyword evidence="6" id="KW-0560">Oxidoreductase</keyword>
<sequence length="566" mass="64005">MSTSLDVLVVGAGFGGLYQLHNLRSQGFNVHLFESGSDIGGVWHWNCYPGARVDSPVPVYEYSMENIWKDWNWTEKFPGREELQAYFGHVEEKLQLKKDITFNARVVSGDWQENERRWVVKTANGLIVKPSFLVLALGFAAKLYVPPFPHLDSYQGTCHHTAVWPQLGLKSTDFVGKKVAVIGTGASGVQVIQEVGPILGDKGHLTVFQRTPNYCVPMRQTKFTKEMQDEMKELYPTIYKRRLQTHSGYAESVYPKVWKSATSEERLLHLEQLWSKGTLEIIPSNYNDLLRNQEANDGVYAFWRDKVRRRLRDPYMQDKLAPLTPPHPFGAQRIALEERYYEVFNQGNVELVDLKENSIERFTTSGIRTTDGTERAFDIVVLATGFDGVTGGITQIDIRGTSSSIKDKWNQGVYTNLGLSASGFPNLFFMYGPQGPTGFCNGPTCALSPVISAPLVAKEAQGDWITRCLQHMRTHNLNRVETTQQAELEWKKAVLDTYERVPLMRKARNWWNGGNIPGKVVEPLSYVGGVARYLANCKRREDNGYEGFLFSGSKSWGESSRVSSKM</sequence>
<evidence type="ECO:0000259" key="8">
    <source>
        <dbReference type="Pfam" id="PF07992"/>
    </source>
</evidence>
<dbReference type="SUPFAM" id="SSF51905">
    <property type="entry name" value="FAD/NAD(P)-binding domain"/>
    <property type="match status" value="2"/>
</dbReference>
<dbReference type="PANTHER" id="PTHR43098">
    <property type="entry name" value="L-ORNITHINE N(5)-MONOOXYGENASE-RELATED"/>
    <property type="match status" value="1"/>
</dbReference>
<evidence type="ECO:0000256" key="4">
    <source>
        <dbReference type="ARBA" id="ARBA00022827"/>
    </source>
</evidence>
<dbReference type="InterPro" id="IPR023753">
    <property type="entry name" value="FAD/NAD-binding_dom"/>
</dbReference>
<evidence type="ECO:0000256" key="6">
    <source>
        <dbReference type="ARBA" id="ARBA00023002"/>
    </source>
</evidence>
<gene>
    <name evidence="9" type="ORF">AAF712_014047</name>
</gene>
<keyword evidence="3" id="KW-0285">Flavoprotein</keyword>
<organism evidence="9 10">
    <name type="scientific">Marasmius tenuissimus</name>
    <dbReference type="NCBI Taxonomy" id="585030"/>
    <lineage>
        <taxon>Eukaryota</taxon>
        <taxon>Fungi</taxon>
        <taxon>Dikarya</taxon>
        <taxon>Basidiomycota</taxon>
        <taxon>Agaricomycotina</taxon>
        <taxon>Agaricomycetes</taxon>
        <taxon>Agaricomycetidae</taxon>
        <taxon>Agaricales</taxon>
        <taxon>Marasmiineae</taxon>
        <taxon>Marasmiaceae</taxon>
        <taxon>Marasmius</taxon>
    </lineage>
</organism>
<keyword evidence="10" id="KW-1185">Reference proteome</keyword>
<dbReference type="PANTHER" id="PTHR43098:SF3">
    <property type="entry name" value="L-ORNITHINE N(5)-MONOOXYGENASE-RELATED"/>
    <property type="match status" value="1"/>
</dbReference>
<comment type="caution">
    <text evidence="9">The sequence shown here is derived from an EMBL/GenBank/DDBJ whole genome shotgun (WGS) entry which is preliminary data.</text>
</comment>
<evidence type="ECO:0000256" key="3">
    <source>
        <dbReference type="ARBA" id="ARBA00022630"/>
    </source>
</evidence>
<evidence type="ECO:0000313" key="9">
    <source>
        <dbReference type="EMBL" id="KAL0059205.1"/>
    </source>
</evidence>
<evidence type="ECO:0000256" key="1">
    <source>
        <dbReference type="ARBA" id="ARBA00001974"/>
    </source>
</evidence>
<evidence type="ECO:0000313" key="10">
    <source>
        <dbReference type="Proteomes" id="UP001437256"/>
    </source>
</evidence>